<dbReference type="SUPFAM" id="SSF49879">
    <property type="entry name" value="SMAD/FHA domain"/>
    <property type="match status" value="1"/>
</dbReference>
<feature type="domain" description="FHA" evidence="2">
    <location>
        <begin position="245"/>
        <end position="289"/>
    </location>
</feature>
<dbReference type="InterPro" id="IPR001054">
    <property type="entry name" value="A/G_cyclase"/>
</dbReference>
<dbReference type="InterPro" id="IPR008984">
    <property type="entry name" value="SMAD_FHA_dom_sf"/>
</dbReference>
<dbReference type="InterPro" id="IPR000253">
    <property type="entry name" value="FHA_dom"/>
</dbReference>
<dbReference type="PROSITE" id="PS50006">
    <property type="entry name" value="FHA_DOMAIN"/>
    <property type="match status" value="1"/>
</dbReference>
<evidence type="ECO:0000259" key="2">
    <source>
        <dbReference type="PROSITE" id="PS50006"/>
    </source>
</evidence>
<dbReference type="InterPro" id="IPR050697">
    <property type="entry name" value="Adenylyl/Guanylyl_Cyclase_3/4"/>
</dbReference>
<gene>
    <name evidence="4" type="ORF">SDENCHOL_21195</name>
</gene>
<sequence length="330" mass="34820">MNASMPADAAAQDVSPAQRRLCVLYADVAGSKRLTERIGEAEAARAFERCFNRMERAVSSFNGRIVKHIGERLMAVFEGAEGVEGTEGAEEALRAACEMQSRVEKLPAVSGIKLALGIGLHHGPMVEGGNDSSGDTVKVAARLARLAKGGQVLTSASTVAALPASLSQAALALGAATVSLHGEDIPVFAVLWQNIASGTPSSDMGEPTAPPSSPPSLSAPSMTVPRLRLRHDGREIVLGPERPMLTMGRDAQCDLVIRSPHASRQHGRIELRHRLYVLSDRSTNGTHVTPAAEAGLHLQDAEFVLRGRGCLSFGPLAEAEAGDIVTYELL</sequence>
<dbReference type="GO" id="GO:0035556">
    <property type="term" value="P:intracellular signal transduction"/>
    <property type="evidence" value="ECO:0007669"/>
    <property type="project" value="InterPro"/>
</dbReference>
<feature type="domain" description="Guanylate cyclase" evidence="3">
    <location>
        <begin position="22"/>
        <end position="144"/>
    </location>
</feature>
<feature type="region of interest" description="Disordered" evidence="1">
    <location>
        <begin position="199"/>
        <end position="221"/>
    </location>
</feature>
<name>A0A7Z7HTX6_9PROT</name>
<dbReference type="Pfam" id="PF00211">
    <property type="entry name" value="Guanylate_cyc"/>
    <property type="match status" value="1"/>
</dbReference>
<dbReference type="Gene3D" id="3.30.70.1230">
    <property type="entry name" value="Nucleotide cyclase"/>
    <property type="match status" value="1"/>
</dbReference>
<dbReference type="Pfam" id="PF00498">
    <property type="entry name" value="FHA"/>
    <property type="match status" value="1"/>
</dbReference>
<accession>A0A7Z7HTX6</accession>
<dbReference type="PANTHER" id="PTHR43081:SF1">
    <property type="entry name" value="ADENYLATE CYCLASE, TERMINAL-DIFFERENTIATION SPECIFIC"/>
    <property type="match status" value="1"/>
</dbReference>
<keyword evidence="5" id="KW-1185">Reference proteome</keyword>
<dbReference type="CDD" id="cd00060">
    <property type="entry name" value="FHA"/>
    <property type="match status" value="1"/>
</dbReference>
<dbReference type="PROSITE" id="PS50125">
    <property type="entry name" value="GUANYLATE_CYCLASE_2"/>
    <property type="match status" value="1"/>
</dbReference>
<dbReference type="PANTHER" id="PTHR43081">
    <property type="entry name" value="ADENYLATE CYCLASE, TERMINAL-DIFFERENTIATION SPECIFIC-RELATED"/>
    <property type="match status" value="1"/>
</dbReference>
<dbReference type="AlphaFoldDB" id="A0A7Z7HTX6"/>
<dbReference type="SUPFAM" id="SSF55073">
    <property type="entry name" value="Nucleotide cyclase"/>
    <property type="match status" value="1"/>
</dbReference>
<dbReference type="EMBL" id="LT837803">
    <property type="protein sequence ID" value="SMB31578.1"/>
    <property type="molecule type" value="Genomic_DNA"/>
</dbReference>
<proteinExistence type="predicted"/>
<dbReference type="Gene3D" id="2.60.200.20">
    <property type="match status" value="1"/>
</dbReference>
<evidence type="ECO:0000313" key="4">
    <source>
        <dbReference type="EMBL" id="SMB31578.1"/>
    </source>
</evidence>
<dbReference type="CDD" id="cd07302">
    <property type="entry name" value="CHD"/>
    <property type="match status" value="1"/>
</dbReference>
<reference evidence="4" key="1">
    <citation type="submission" date="2017-03" db="EMBL/GenBank/DDBJ databases">
        <authorList>
            <consortium name="AG Boll"/>
        </authorList>
    </citation>
    <scope>NUCLEOTIDE SEQUENCE [LARGE SCALE GENOMIC DNA]</scope>
    <source>
        <strain evidence="4">Chol</strain>
    </source>
</reference>
<evidence type="ECO:0000259" key="3">
    <source>
        <dbReference type="PROSITE" id="PS50125"/>
    </source>
</evidence>
<dbReference type="GO" id="GO:0009190">
    <property type="term" value="P:cyclic nucleotide biosynthetic process"/>
    <property type="evidence" value="ECO:0007669"/>
    <property type="project" value="InterPro"/>
</dbReference>
<organism evidence="4 5">
    <name type="scientific">Sterolibacterium denitrificans</name>
    <dbReference type="NCBI Taxonomy" id="157592"/>
    <lineage>
        <taxon>Bacteria</taxon>
        <taxon>Pseudomonadati</taxon>
        <taxon>Pseudomonadota</taxon>
        <taxon>Betaproteobacteria</taxon>
        <taxon>Nitrosomonadales</taxon>
        <taxon>Sterolibacteriaceae</taxon>
        <taxon>Sterolibacterium</taxon>
    </lineage>
</organism>
<dbReference type="SMART" id="SM00044">
    <property type="entry name" value="CYCc"/>
    <property type="match status" value="1"/>
</dbReference>
<dbReference type="InterPro" id="IPR029787">
    <property type="entry name" value="Nucleotide_cyclase"/>
</dbReference>
<evidence type="ECO:0000256" key="1">
    <source>
        <dbReference type="SAM" id="MobiDB-lite"/>
    </source>
</evidence>
<dbReference type="Proteomes" id="UP000242886">
    <property type="component" value="Chromosome SDENCHOL"/>
</dbReference>
<dbReference type="GO" id="GO:0004016">
    <property type="term" value="F:adenylate cyclase activity"/>
    <property type="evidence" value="ECO:0007669"/>
    <property type="project" value="UniProtKB-ARBA"/>
</dbReference>
<protein>
    <submittedName>
        <fullName evidence="4">Adenylate/guanylate cyclase</fullName>
    </submittedName>
</protein>
<evidence type="ECO:0000313" key="5">
    <source>
        <dbReference type="Proteomes" id="UP000242886"/>
    </source>
</evidence>